<dbReference type="AlphaFoldDB" id="A0A182J7Y3"/>
<name>A0A182J7Y3_ANOAO</name>
<organism evidence="1">
    <name type="scientific">Anopheles atroparvus</name>
    <name type="common">European mosquito</name>
    <dbReference type="NCBI Taxonomy" id="41427"/>
    <lineage>
        <taxon>Eukaryota</taxon>
        <taxon>Metazoa</taxon>
        <taxon>Ecdysozoa</taxon>
        <taxon>Arthropoda</taxon>
        <taxon>Hexapoda</taxon>
        <taxon>Insecta</taxon>
        <taxon>Pterygota</taxon>
        <taxon>Neoptera</taxon>
        <taxon>Endopterygota</taxon>
        <taxon>Diptera</taxon>
        <taxon>Nematocera</taxon>
        <taxon>Culicoidea</taxon>
        <taxon>Culicidae</taxon>
        <taxon>Anophelinae</taxon>
        <taxon>Anopheles</taxon>
    </lineage>
</organism>
<dbReference type="EnsemblMetazoa" id="AATE013079-RA">
    <property type="protein sequence ID" value="AATE013079-PA.1"/>
    <property type="gene ID" value="AATE013079"/>
</dbReference>
<dbReference type="VEuPathDB" id="VectorBase:AATE013079"/>
<reference evidence="1" key="1">
    <citation type="submission" date="2022-08" db="UniProtKB">
        <authorList>
            <consortium name="EnsemblMetazoa"/>
        </authorList>
    </citation>
    <scope>IDENTIFICATION</scope>
    <source>
        <strain evidence="1">EBRO</strain>
    </source>
</reference>
<accession>A0A182J7Y3</accession>
<proteinExistence type="predicted"/>
<protein>
    <submittedName>
        <fullName evidence="1">Uncharacterized protein</fullName>
    </submittedName>
</protein>
<evidence type="ECO:0000313" key="1">
    <source>
        <dbReference type="EnsemblMetazoa" id="AATE013079-PA.1"/>
    </source>
</evidence>
<sequence>MAAKRLRGTLRWPQQLAEVERSKVRVGIAVLLEDDGLLDRVERVERVLAATSAAQAGAVGAVRVPVIPTTRPVRGQKLAAIASPLPLMVQRSLDVDVQLGLGSLLTRATPTEPEHAQTRRRR</sequence>